<dbReference type="eggNOG" id="ENOG502RW64">
    <property type="taxonomic scope" value="Eukaryota"/>
</dbReference>
<reference evidence="2" key="1">
    <citation type="journal article" date="2010" name="Genome Biol.">
        <title>Genome sequence of the necrotrophic plant pathogen Pythium ultimum reveals original pathogenicity mechanisms and effector repertoire.</title>
        <authorList>
            <person name="Levesque C.A."/>
            <person name="Brouwer H."/>
            <person name="Cano L."/>
            <person name="Hamilton J.P."/>
            <person name="Holt C."/>
            <person name="Huitema E."/>
            <person name="Raffaele S."/>
            <person name="Robideau G.P."/>
            <person name="Thines M."/>
            <person name="Win J."/>
            <person name="Zerillo M.M."/>
            <person name="Beakes G.W."/>
            <person name="Boore J.L."/>
            <person name="Busam D."/>
            <person name="Dumas B."/>
            <person name="Ferriera S."/>
            <person name="Fuerstenberg S.I."/>
            <person name="Gachon C.M."/>
            <person name="Gaulin E."/>
            <person name="Govers F."/>
            <person name="Grenville-Briggs L."/>
            <person name="Horner N."/>
            <person name="Hostetler J."/>
            <person name="Jiang R.H."/>
            <person name="Johnson J."/>
            <person name="Krajaejun T."/>
            <person name="Lin H."/>
            <person name="Meijer H.J."/>
            <person name="Moore B."/>
            <person name="Morris P."/>
            <person name="Phuntmart V."/>
            <person name="Puiu D."/>
            <person name="Shetty J."/>
            <person name="Stajich J.E."/>
            <person name="Tripathy S."/>
            <person name="Wawra S."/>
            <person name="van West P."/>
            <person name="Whitty B.R."/>
            <person name="Coutinho P.M."/>
            <person name="Henrissat B."/>
            <person name="Martin F."/>
            <person name="Thomas P.D."/>
            <person name="Tyler B.M."/>
            <person name="De Vries R.P."/>
            <person name="Kamoun S."/>
            <person name="Yandell M."/>
            <person name="Tisserat N."/>
            <person name="Buell C.R."/>
        </authorList>
    </citation>
    <scope>NUCLEOTIDE SEQUENCE</scope>
    <source>
        <strain evidence="2">DAOM:BR144</strain>
    </source>
</reference>
<dbReference type="VEuPathDB" id="FungiDB:PYU1_G003473"/>
<evidence type="ECO:0000313" key="1">
    <source>
        <dbReference type="EnsemblProtists" id="PYU1_T003483"/>
    </source>
</evidence>
<reference evidence="1" key="3">
    <citation type="submission" date="2015-02" db="UniProtKB">
        <authorList>
            <consortium name="EnsemblProtists"/>
        </authorList>
    </citation>
    <scope>IDENTIFICATION</scope>
    <source>
        <strain evidence="1">DAOM BR144</strain>
    </source>
</reference>
<accession>K3WEU2</accession>
<dbReference type="PANTHER" id="PTHR37067">
    <property type="entry name" value="PX DOMAIN-CONTAINING PROTEIN"/>
    <property type="match status" value="1"/>
</dbReference>
<dbReference type="EMBL" id="GL376603">
    <property type="status" value="NOT_ANNOTATED_CDS"/>
    <property type="molecule type" value="Genomic_DNA"/>
</dbReference>
<dbReference type="Proteomes" id="UP000019132">
    <property type="component" value="Unassembled WGS sequence"/>
</dbReference>
<evidence type="ECO:0000313" key="2">
    <source>
        <dbReference type="Proteomes" id="UP000019132"/>
    </source>
</evidence>
<reference evidence="2" key="2">
    <citation type="submission" date="2010-04" db="EMBL/GenBank/DDBJ databases">
        <authorList>
            <person name="Buell R."/>
            <person name="Hamilton J."/>
            <person name="Hostetler J."/>
        </authorList>
    </citation>
    <scope>NUCLEOTIDE SEQUENCE [LARGE SCALE GENOMIC DNA]</scope>
    <source>
        <strain evidence="2">DAOM:BR144</strain>
    </source>
</reference>
<keyword evidence="2" id="KW-1185">Reference proteome</keyword>
<organism evidence="1 2">
    <name type="scientific">Globisporangium ultimum (strain ATCC 200006 / CBS 805.95 / DAOM BR144)</name>
    <name type="common">Pythium ultimum</name>
    <dbReference type="NCBI Taxonomy" id="431595"/>
    <lineage>
        <taxon>Eukaryota</taxon>
        <taxon>Sar</taxon>
        <taxon>Stramenopiles</taxon>
        <taxon>Oomycota</taxon>
        <taxon>Peronosporomycetes</taxon>
        <taxon>Pythiales</taxon>
        <taxon>Pythiaceae</taxon>
        <taxon>Globisporangium</taxon>
    </lineage>
</organism>
<dbReference type="OMA" id="ETIINCI"/>
<name>K3WEU2_GLOUD</name>
<proteinExistence type="predicted"/>
<dbReference type="HOGENOM" id="CLU_881670_0_0_1"/>
<dbReference type="AlphaFoldDB" id="K3WEU2"/>
<dbReference type="PANTHER" id="PTHR37067:SF3">
    <property type="entry name" value="PX DOMAIN-CONTAINING PROTEIN"/>
    <property type="match status" value="1"/>
</dbReference>
<dbReference type="EnsemblProtists" id="PYU1_T003483">
    <property type="protein sequence ID" value="PYU1_T003483"/>
    <property type="gene ID" value="PYU1_G003473"/>
</dbReference>
<evidence type="ECO:0008006" key="3">
    <source>
        <dbReference type="Google" id="ProtNLM"/>
    </source>
</evidence>
<protein>
    <recommendedName>
        <fullName evidence="3">DUF4371 domain-containing protein</fullName>
    </recommendedName>
</protein>
<dbReference type="InParanoid" id="K3WEU2"/>
<sequence>MLMVDQLLSNRASKTSLSLDVDGSDGENNAGSWWHQFVRIDDQFDGTTLPGLSMDLKNAATSGEMYALAIKSEPLFFFIVDAFSAGLSLDATLAIVHSAQRFLVDPLHFGTVVLTDIVESVRNLVSLNLSGIALLTSFTWGYSVLLRFVTIHSTGYLDIRLQLAVNDEIHDLHVLAVPVDAQKHSAEAVNTLVMKVLTALDARAIEKIIGVTVDGDPFHMEKYKHVGVLLRKEVAAATNNAAFYVIHSGTYHVNMVIEELLEICQAEFGILMTLTDIESLCKLNSSLFAAMGPEPTRAASAHWIEVYNLCEWLAMH</sequence>